<dbReference type="RefSeq" id="WP_039470581.1">
    <property type="nucleotide sequence ID" value="NZ_JSYN01000001.1"/>
</dbReference>
<comment type="caution">
    <text evidence="1">The sequence shown here is derived from an EMBL/GenBank/DDBJ whole genome shotgun (WGS) entry which is preliminary data.</text>
</comment>
<accession>A0A0C1G9Y4</accession>
<reference evidence="1 2" key="1">
    <citation type="submission" date="2014-10" db="EMBL/GenBank/DDBJ databases">
        <title>Pedobacter Kyungheensis.</title>
        <authorList>
            <person name="Anderson B.M."/>
            <person name="Newman J.D."/>
        </authorList>
    </citation>
    <scope>NUCLEOTIDE SEQUENCE [LARGE SCALE GENOMIC DNA]</scope>
    <source>
        <strain evidence="1 2">KACC 16221</strain>
    </source>
</reference>
<dbReference type="AlphaFoldDB" id="A0A0C1G9Y4"/>
<gene>
    <name evidence="1" type="ORF">OC25_00435</name>
</gene>
<organism evidence="1 2">
    <name type="scientific">Pedobacter kyungheensis</name>
    <dbReference type="NCBI Taxonomy" id="1069985"/>
    <lineage>
        <taxon>Bacteria</taxon>
        <taxon>Pseudomonadati</taxon>
        <taxon>Bacteroidota</taxon>
        <taxon>Sphingobacteriia</taxon>
        <taxon>Sphingobacteriales</taxon>
        <taxon>Sphingobacteriaceae</taxon>
        <taxon>Pedobacter</taxon>
    </lineage>
</organism>
<evidence type="ECO:0000313" key="2">
    <source>
        <dbReference type="Proteomes" id="UP000031246"/>
    </source>
</evidence>
<keyword evidence="2" id="KW-1185">Reference proteome</keyword>
<evidence type="ECO:0000313" key="1">
    <source>
        <dbReference type="EMBL" id="KIA96914.1"/>
    </source>
</evidence>
<dbReference type="EMBL" id="JSYN01000001">
    <property type="protein sequence ID" value="KIA96914.1"/>
    <property type="molecule type" value="Genomic_DNA"/>
</dbReference>
<sequence length="60" mass="6924">MKDKRLEKKVQFTFKRKPLQNLSKEQMRNIMGGEEDNTTKGRPSVEAECTVVKLPTVNTD</sequence>
<dbReference type="Proteomes" id="UP000031246">
    <property type="component" value="Unassembled WGS sequence"/>
</dbReference>
<name>A0A0C1G9Y4_9SPHI</name>
<protein>
    <submittedName>
        <fullName evidence="1">Uncharacterized protein</fullName>
    </submittedName>
</protein>
<proteinExistence type="predicted"/>